<name>A0A5N5SMX7_9CRUS</name>
<dbReference type="AlphaFoldDB" id="A0A5N5SMX7"/>
<keyword evidence="1" id="KW-1133">Transmembrane helix</keyword>
<proteinExistence type="predicted"/>
<keyword evidence="1" id="KW-0812">Transmembrane</keyword>
<sequence>MIEEYMNIAIKYRIIKWRSLKKKVLVYFFALCDNILNLPLLLLVLNMKKMFISGLWCADRAALYSLVEIEKLKKKTAYDRHYLLLCVIFSVMARVRF</sequence>
<organism evidence="2 3">
    <name type="scientific">Armadillidium nasatum</name>
    <dbReference type="NCBI Taxonomy" id="96803"/>
    <lineage>
        <taxon>Eukaryota</taxon>
        <taxon>Metazoa</taxon>
        <taxon>Ecdysozoa</taxon>
        <taxon>Arthropoda</taxon>
        <taxon>Crustacea</taxon>
        <taxon>Multicrustacea</taxon>
        <taxon>Malacostraca</taxon>
        <taxon>Eumalacostraca</taxon>
        <taxon>Peracarida</taxon>
        <taxon>Isopoda</taxon>
        <taxon>Oniscidea</taxon>
        <taxon>Crinocheta</taxon>
        <taxon>Armadillidiidae</taxon>
        <taxon>Armadillidium</taxon>
    </lineage>
</organism>
<comment type="caution">
    <text evidence="2">The sequence shown here is derived from an EMBL/GenBank/DDBJ whole genome shotgun (WGS) entry which is preliminary data.</text>
</comment>
<protein>
    <submittedName>
        <fullName evidence="2">Uncharacterized protein</fullName>
    </submittedName>
</protein>
<keyword evidence="1" id="KW-0472">Membrane</keyword>
<keyword evidence="3" id="KW-1185">Reference proteome</keyword>
<reference evidence="2 3" key="1">
    <citation type="journal article" date="2019" name="PLoS Biol.">
        <title>Sex chromosomes control vertical transmission of feminizing Wolbachia symbionts in an isopod.</title>
        <authorList>
            <person name="Becking T."/>
            <person name="Chebbi M.A."/>
            <person name="Giraud I."/>
            <person name="Moumen B."/>
            <person name="Laverre T."/>
            <person name="Caubet Y."/>
            <person name="Peccoud J."/>
            <person name="Gilbert C."/>
            <person name="Cordaux R."/>
        </authorList>
    </citation>
    <scope>NUCLEOTIDE SEQUENCE [LARGE SCALE GENOMIC DNA]</scope>
    <source>
        <strain evidence="2">ANa2</strain>
        <tissue evidence="2">Whole body excluding digestive tract and cuticle</tissue>
    </source>
</reference>
<dbReference type="EMBL" id="SEYY01023130">
    <property type="protein sequence ID" value="KAB7495068.1"/>
    <property type="molecule type" value="Genomic_DNA"/>
</dbReference>
<gene>
    <name evidence="2" type="ORF">Anas_10430</name>
</gene>
<evidence type="ECO:0000313" key="2">
    <source>
        <dbReference type="EMBL" id="KAB7495068.1"/>
    </source>
</evidence>
<feature type="transmembrane region" description="Helical" evidence="1">
    <location>
        <begin position="24"/>
        <end position="44"/>
    </location>
</feature>
<evidence type="ECO:0000256" key="1">
    <source>
        <dbReference type="SAM" id="Phobius"/>
    </source>
</evidence>
<evidence type="ECO:0000313" key="3">
    <source>
        <dbReference type="Proteomes" id="UP000326759"/>
    </source>
</evidence>
<accession>A0A5N5SMX7</accession>
<dbReference type="Proteomes" id="UP000326759">
    <property type="component" value="Unassembled WGS sequence"/>
</dbReference>